<dbReference type="Gene3D" id="3.40.50.2000">
    <property type="entry name" value="Glycogen Phosphorylase B"/>
    <property type="match status" value="2"/>
</dbReference>
<dbReference type="Pfam" id="PF13692">
    <property type="entry name" value="Glyco_trans_1_4"/>
    <property type="match status" value="1"/>
</dbReference>
<dbReference type="GO" id="GO:0009011">
    <property type="term" value="F:alpha-1,4-glucan glucosyltransferase (ADP-glucose donor) activity"/>
    <property type="evidence" value="ECO:0007669"/>
    <property type="project" value="UniProtKB-EC"/>
</dbReference>
<keyword evidence="4" id="KW-1185">Reference proteome</keyword>
<dbReference type="InterPro" id="IPR028098">
    <property type="entry name" value="Glyco_trans_4-like_N"/>
</dbReference>
<dbReference type="AlphaFoldDB" id="A0A449BC25"/>
<name>A0A449BC25_HAPAX</name>
<dbReference type="OrthoDB" id="9802525at2"/>
<keyword evidence="1 3" id="KW-0808">Transferase</keyword>
<sequence>MRVLQINSVCGFGSTGKIMVDIHNLLIENGHESLMFYGRNKASGVDEKYAKRFNSKLDILYHTFLTRFFDKHGFGSKRSTRKMIKEIEKFNPDIIHIHNIHGYYLNIELLFNYFKKSKRKIVWTFHDCWPFTGHCAYFDYPSEGTHWENGMHTCHTKKSYPKSSLFDREKKNMNDKKRIFSNVDDLTIVTPSNWLKDLVNQSYLKQYNALTIRNGIDLNVYKPIRSDIKEILNIKDKRIILGVASGWEERKGLHFFLELSKLISKEEIIILVGVTTKQISDLPNNIIGIQRTNSMKELAELYTAADVFVNPTLEDNYPTTNLEAQACGTKVVTFKTGGSPEGIFNSNGIVTSEKNSHELYEAIKTIFNDKDQVNVQMLAENIDKYILFKKYIDLYKRIINI</sequence>
<dbReference type="Pfam" id="PF13439">
    <property type="entry name" value="Glyco_transf_4"/>
    <property type="match status" value="1"/>
</dbReference>
<dbReference type="STRING" id="1278311.GCA_000428705_00419"/>
<dbReference type="PANTHER" id="PTHR46401:SF2">
    <property type="entry name" value="GLYCOSYLTRANSFERASE WBBK-RELATED"/>
    <property type="match status" value="1"/>
</dbReference>
<dbReference type="Proteomes" id="UP000289841">
    <property type="component" value="Chromosome"/>
</dbReference>
<evidence type="ECO:0000259" key="2">
    <source>
        <dbReference type="Pfam" id="PF13439"/>
    </source>
</evidence>
<dbReference type="GO" id="GO:0009103">
    <property type="term" value="P:lipopolysaccharide biosynthetic process"/>
    <property type="evidence" value="ECO:0007669"/>
    <property type="project" value="TreeGrafter"/>
</dbReference>
<protein>
    <submittedName>
        <fullName evidence="3">Capsular glucan synthase</fullName>
        <ecNumber evidence="3">2.4.1.21</ecNumber>
    </submittedName>
</protein>
<dbReference type="SUPFAM" id="SSF53756">
    <property type="entry name" value="UDP-Glycosyltransferase/glycogen phosphorylase"/>
    <property type="match status" value="1"/>
</dbReference>
<accession>A0A449BC25</accession>
<reference evidence="3 4" key="1">
    <citation type="submission" date="2019-01" db="EMBL/GenBank/DDBJ databases">
        <authorList>
            <consortium name="Pathogen Informatics"/>
        </authorList>
    </citation>
    <scope>NUCLEOTIDE SEQUENCE [LARGE SCALE GENOMIC DNA]</scope>
    <source>
        <strain evidence="3 4">NCTC10138</strain>
    </source>
</reference>
<organism evidence="3 4">
    <name type="scientific">Haploplasma axanthum</name>
    <name type="common">Acholeplasma axanthum</name>
    <dbReference type="NCBI Taxonomy" id="29552"/>
    <lineage>
        <taxon>Bacteria</taxon>
        <taxon>Bacillati</taxon>
        <taxon>Mycoplasmatota</taxon>
        <taxon>Mollicutes</taxon>
        <taxon>Acholeplasmatales</taxon>
        <taxon>Acholeplasmataceae</taxon>
        <taxon>Haploplasma</taxon>
    </lineage>
</organism>
<dbReference type="RefSeq" id="WP_026390105.1">
    <property type="nucleotide sequence ID" value="NZ_LR215048.1"/>
</dbReference>
<dbReference type="KEGG" id="aaxa:NCTC10138_00339"/>
<feature type="domain" description="Glycosyltransferase subfamily 4-like N-terminal" evidence="2">
    <location>
        <begin position="20"/>
        <end position="219"/>
    </location>
</feature>
<dbReference type="PANTHER" id="PTHR46401">
    <property type="entry name" value="GLYCOSYLTRANSFERASE WBBK-RELATED"/>
    <property type="match status" value="1"/>
</dbReference>
<keyword evidence="3" id="KW-0328">Glycosyltransferase</keyword>
<evidence type="ECO:0000313" key="4">
    <source>
        <dbReference type="Proteomes" id="UP000289841"/>
    </source>
</evidence>
<evidence type="ECO:0000313" key="3">
    <source>
        <dbReference type="EMBL" id="VEU79986.1"/>
    </source>
</evidence>
<gene>
    <name evidence="3" type="primary">glgA</name>
    <name evidence="3" type="ORF">NCTC10138_00339</name>
</gene>
<proteinExistence type="predicted"/>
<dbReference type="EMBL" id="LR215048">
    <property type="protein sequence ID" value="VEU79986.1"/>
    <property type="molecule type" value="Genomic_DNA"/>
</dbReference>
<evidence type="ECO:0000256" key="1">
    <source>
        <dbReference type="ARBA" id="ARBA00022679"/>
    </source>
</evidence>
<dbReference type="EC" id="2.4.1.21" evidence="3"/>